<reference evidence="3" key="1">
    <citation type="submission" date="2021-02" db="EMBL/GenBank/DDBJ databases">
        <title>First Annotated Genome of the Yellow-green Alga Tribonema minus.</title>
        <authorList>
            <person name="Mahan K.M."/>
        </authorList>
    </citation>
    <scope>NUCLEOTIDE SEQUENCE</scope>
    <source>
        <strain evidence="3">UTEX B ZZ1240</strain>
    </source>
</reference>
<dbReference type="PROSITE" id="PS00194">
    <property type="entry name" value="THIOREDOXIN_1"/>
    <property type="match status" value="1"/>
</dbReference>
<dbReference type="EMBL" id="JAFCMP010000168">
    <property type="protein sequence ID" value="KAG5184395.1"/>
    <property type="molecule type" value="Genomic_DNA"/>
</dbReference>
<dbReference type="AlphaFoldDB" id="A0A835YZS1"/>
<sequence length="106" mass="11633">MVKSCGTTEELKSAIDGAGGKLVVIDFFATWCGPCRQIAPLMEQWSNEMTDVVYLKVDVDINKDAAEDYGIEAMPTFKFIKNGEVIEEFVGANPSGLKAKIEALRK</sequence>
<evidence type="ECO:0000313" key="3">
    <source>
        <dbReference type="EMBL" id="KAG5184395.1"/>
    </source>
</evidence>
<dbReference type="PRINTS" id="PR00421">
    <property type="entry name" value="THIOREDOXIN"/>
</dbReference>
<evidence type="ECO:0000256" key="1">
    <source>
        <dbReference type="ARBA" id="ARBA00023157"/>
    </source>
</evidence>
<dbReference type="InterPro" id="IPR017937">
    <property type="entry name" value="Thioredoxin_CS"/>
</dbReference>
<gene>
    <name evidence="3" type="ORF">JKP88DRAFT_348500</name>
</gene>
<accession>A0A835YZS1</accession>
<name>A0A835YZS1_9STRA</name>
<proteinExistence type="predicted"/>
<dbReference type="Pfam" id="PF00085">
    <property type="entry name" value="Thioredoxin"/>
    <property type="match status" value="1"/>
</dbReference>
<dbReference type="InterPro" id="IPR036249">
    <property type="entry name" value="Thioredoxin-like_sf"/>
</dbReference>
<keyword evidence="4" id="KW-1185">Reference proteome</keyword>
<protein>
    <submittedName>
        <fullName evidence="3">Thioredoxin-like protein</fullName>
    </submittedName>
</protein>
<dbReference type="PANTHER" id="PTHR46115">
    <property type="entry name" value="THIOREDOXIN-LIKE PROTEIN 1"/>
    <property type="match status" value="1"/>
</dbReference>
<dbReference type="Gene3D" id="3.40.30.10">
    <property type="entry name" value="Glutaredoxin"/>
    <property type="match status" value="1"/>
</dbReference>
<keyword evidence="1" id="KW-1015">Disulfide bond</keyword>
<dbReference type="InterPro" id="IPR013766">
    <property type="entry name" value="Thioredoxin_domain"/>
</dbReference>
<dbReference type="OrthoDB" id="2121326at2759"/>
<feature type="domain" description="Thioredoxin" evidence="2">
    <location>
        <begin position="1"/>
        <end position="106"/>
    </location>
</feature>
<evidence type="ECO:0000313" key="4">
    <source>
        <dbReference type="Proteomes" id="UP000664859"/>
    </source>
</evidence>
<dbReference type="SUPFAM" id="SSF52833">
    <property type="entry name" value="Thioredoxin-like"/>
    <property type="match status" value="1"/>
</dbReference>
<dbReference type="Proteomes" id="UP000664859">
    <property type="component" value="Unassembled WGS sequence"/>
</dbReference>
<dbReference type="CDD" id="cd02947">
    <property type="entry name" value="TRX_family"/>
    <property type="match status" value="1"/>
</dbReference>
<organism evidence="3 4">
    <name type="scientific">Tribonema minus</name>
    <dbReference type="NCBI Taxonomy" id="303371"/>
    <lineage>
        <taxon>Eukaryota</taxon>
        <taxon>Sar</taxon>
        <taxon>Stramenopiles</taxon>
        <taxon>Ochrophyta</taxon>
        <taxon>PX clade</taxon>
        <taxon>Xanthophyceae</taxon>
        <taxon>Tribonematales</taxon>
        <taxon>Tribonemataceae</taxon>
        <taxon>Tribonema</taxon>
    </lineage>
</organism>
<evidence type="ECO:0000259" key="2">
    <source>
        <dbReference type="PROSITE" id="PS51352"/>
    </source>
</evidence>
<dbReference type="PROSITE" id="PS51352">
    <property type="entry name" value="THIOREDOXIN_2"/>
    <property type="match status" value="1"/>
</dbReference>
<comment type="caution">
    <text evidence="3">The sequence shown here is derived from an EMBL/GenBank/DDBJ whole genome shotgun (WGS) entry which is preliminary data.</text>
</comment>